<dbReference type="SUPFAM" id="SSF48452">
    <property type="entry name" value="TPR-like"/>
    <property type="match status" value="3"/>
</dbReference>
<dbReference type="PANTHER" id="PTHR10098:SF108">
    <property type="entry name" value="TETRATRICOPEPTIDE REPEAT PROTEIN 28"/>
    <property type="match status" value="1"/>
</dbReference>
<evidence type="ECO:0000313" key="4">
    <source>
        <dbReference type="EMBL" id="KIO25795.1"/>
    </source>
</evidence>
<dbReference type="AlphaFoldDB" id="A0A0C3Q7X7"/>
<feature type="repeat" description="TPR" evidence="1">
    <location>
        <begin position="719"/>
        <end position="752"/>
    </location>
</feature>
<feature type="region of interest" description="Disordered" evidence="2">
    <location>
        <begin position="15"/>
        <end position="43"/>
    </location>
</feature>
<dbReference type="InterPro" id="IPR019734">
    <property type="entry name" value="TPR_rpt"/>
</dbReference>
<dbReference type="EMBL" id="KN823035">
    <property type="protein sequence ID" value="KIO25795.1"/>
    <property type="molecule type" value="Genomic_DNA"/>
</dbReference>
<dbReference type="Gene3D" id="1.25.40.10">
    <property type="entry name" value="Tetratricopeptide repeat domain"/>
    <property type="match status" value="4"/>
</dbReference>
<keyword evidence="5" id="KW-1185">Reference proteome</keyword>
<dbReference type="PROSITE" id="PS50011">
    <property type="entry name" value="PROTEIN_KINASE_DOM"/>
    <property type="match status" value="1"/>
</dbReference>
<dbReference type="SUPFAM" id="SSF56112">
    <property type="entry name" value="Protein kinase-like (PK-like)"/>
    <property type="match status" value="1"/>
</dbReference>
<dbReference type="Pfam" id="PF13424">
    <property type="entry name" value="TPR_12"/>
    <property type="match status" value="5"/>
</dbReference>
<dbReference type="PANTHER" id="PTHR10098">
    <property type="entry name" value="RAPSYN-RELATED"/>
    <property type="match status" value="1"/>
</dbReference>
<evidence type="ECO:0000313" key="5">
    <source>
        <dbReference type="Proteomes" id="UP000054248"/>
    </source>
</evidence>
<dbReference type="Pfam" id="PF07714">
    <property type="entry name" value="PK_Tyr_Ser-Thr"/>
    <property type="match status" value="1"/>
</dbReference>
<feature type="compositionally biased region" description="Basic and acidic residues" evidence="2">
    <location>
        <begin position="15"/>
        <end position="33"/>
    </location>
</feature>
<proteinExistence type="predicted"/>
<accession>A0A0C3Q7X7</accession>
<dbReference type="InterPro" id="IPR011990">
    <property type="entry name" value="TPR-like_helical_dom_sf"/>
</dbReference>
<keyword evidence="1" id="KW-0802">TPR repeat</keyword>
<dbReference type="PROSITE" id="PS00108">
    <property type="entry name" value="PROTEIN_KINASE_ST"/>
    <property type="match status" value="1"/>
</dbReference>
<feature type="repeat" description="TPR" evidence="1">
    <location>
        <begin position="918"/>
        <end position="951"/>
    </location>
</feature>
<dbReference type="Gene3D" id="1.10.510.10">
    <property type="entry name" value="Transferase(Phosphotransferase) domain 1"/>
    <property type="match status" value="1"/>
</dbReference>
<dbReference type="SMART" id="SM00028">
    <property type="entry name" value="TPR"/>
    <property type="match status" value="12"/>
</dbReference>
<gene>
    <name evidence="4" type="ORF">M407DRAFT_24852</name>
</gene>
<dbReference type="InterPro" id="IPR001245">
    <property type="entry name" value="Ser-Thr/Tyr_kinase_cat_dom"/>
</dbReference>
<feature type="repeat" description="TPR" evidence="1">
    <location>
        <begin position="665"/>
        <end position="698"/>
    </location>
</feature>
<dbReference type="InterPro" id="IPR011009">
    <property type="entry name" value="Kinase-like_dom_sf"/>
</dbReference>
<sequence>MHTSFHPAQAETLMEDKNRHADAEISRPVRPDRSGSSGRFKPSSKLRARVRKLAGWRIYPSSLIFLEDVCEFSGAHATVSKARMNRREKDPFRKDVHHDINVAVKKVRVADDTDLERALGLAIRESKFLSELDHPNIVELEGFVEVVSKSIIWLIFPWAQNGNLRDFVASVDWEIPETISLIEDVTQGLAYLHSRKPPICHGDLKALNVLVNSKARAEITDFGSARRLPMRDPKTKVASQAQPAQPLNATFCASTNTITLTGNQYTLRWAAPELLMEDELSLESDIWAWGWIAYEVMTDSLPFQDASTDCAVVERVLGGKLPSLVDNARLSLTDELCSLMNMCWLNNPAERPTASACRESIKQMPMFAPDLEASRVSGESGDKTLAVDKLIALGHLYQSRGENARAFDLFVEALASSRRHREQEELVSSLCNLIQFHRLRNEDTESIALHSEMRGFYLKSRRGESKDMVGALCNLAQIHRLQNQYNKNIDLESEGRKAPEEESIVRALCNVADVHRLENQGGEAILLYSKALQIFTELGNRKDRANALRSLAELHRLRHEYDKAVPLYSELLEIRPNLRSSPGRVDALRGLAEMHRLRNDYEKAIPLYSELLEICTDLGDGQGRVGALKILAEMHLFRKEYNKAVPLYSELLEFLPNLRDSQDRVDALSGLAEMYRLRNEYNKAGPLYSELLEIRPNLRSNQGILLDIRTDLGDRKGEADALWNLAEMHRLQEDYEEAIPLYSELFEIRTDLGDRQGRADALWSFAELHRLRNEYNKAIPLYSELLEIPADLSDREGTADVLWGLAEMHRLRDEYKAIPLYSQLLEIRTDLGDRKGRAEALWGLAEMHRLRNEYNKAIPLYSELLEICTDLGDKKGEADALWSLAEVHRLRDDYEKAIPLYSELLEVCSHLDDRKGRADALWGLAELHRLQNEYEKAIPLYSELLEIRSDLGNRKGRADALWSLAEVHRLRNEYNKAIPLYS</sequence>
<dbReference type="PROSITE" id="PS50005">
    <property type="entry name" value="TPR"/>
    <property type="match status" value="4"/>
</dbReference>
<dbReference type="Proteomes" id="UP000054248">
    <property type="component" value="Unassembled WGS sequence"/>
</dbReference>
<feature type="domain" description="Protein kinase" evidence="3">
    <location>
        <begin position="65"/>
        <end position="367"/>
    </location>
</feature>
<dbReference type="GO" id="GO:0005524">
    <property type="term" value="F:ATP binding"/>
    <property type="evidence" value="ECO:0007669"/>
    <property type="project" value="InterPro"/>
</dbReference>
<organism evidence="4 5">
    <name type="scientific">Tulasnella calospora MUT 4182</name>
    <dbReference type="NCBI Taxonomy" id="1051891"/>
    <lineage>
        <taxon>Eukaryota</taxon>
        <taxon>Fungi</taxon>
        <taxon>Dikarya</taxon>
        <taxon>Basidiomycota</taxon>
        <taxon>Agaricomycotina</taxon>
        <taxon>Agaricomycetes</taxon>
        <taxon>Cantharellales</taxon>
        <taxon>Tulasnellaceae</taxon>
        <taxon>Tulasnella</taxon>
    </lineage>
</organism>
<dbReference type="SMART" id="SM00220">
    <property type="entry name" value="S_TKc"/>
    <property type="match status" value="1"/>
</dbReference>
<dbReference type="OrthoDB" id="1534087at2759"/>
<evidence type="ECO:0000259" key="3">
    <source>
        <dbReference type="PROSITE" id="PS50011"/>
    </source>
</evidence>
<protein>
    <recommendedName>
        <fullName evidence="3">Protein kinase domain-containing protein</fullName>
    </recommendedName>
</protein>
<reference evidence="4 5" key="1">
    <citation type="submission" date="2014-04" db="EMBL/GenBank/DDBJ databases">
        <authorList>
            <consortium name="DOE Joint Genome Institute"/>
            <person name="Kuo A."/>
            <person name="Girlanda M."/>
            <person name="Perotto S."/>
            <person name="Kohler A."/>
            <person name="Nagy L.G."/>
            <person name="Floudas D."/>
            <person name="Copeland A."/>
            <person name="Barry K.W."/>
            <person name="Cichocki N."/>
            <person name="Veneault-Fourrey C."/>
            <person name="LaButti K."/>
            <person name="Lindquist E.A."/>
            <person name="Lipzen A."/>
            <person name="Lundell T."/>
            <person name="Morin E."/>
            <person name="Murat C."/>
            <person name="Sun H."/>
            <person name="Tunlid A."/>
            <person name="Henrissat B."/>
            <person name="Grigoriev I.V."/>
            <person name="Hibbett D.S."/>
            <person name="Martin F."/>
            <person name="Nordberg H.P."/>
            <person name="Cantor M.N."/>
            <person name="Hua S.X."/>
        </authorList>
    </citation>
    <scope>NUCLEOTIDE SEQUENCE [LARGE SCALE GENOMIC DNA]</scope>
    <source>
        <strain evidence="4 5">MUT 4182</strain>
    </source>
</reference>
<reference evidence="5" key="2">
    <citation type="submission" date="2015-01" db="EMBL/GenBank/DDBJ databases">
        <title>Evolutionary Origins and Diversification of the Mycorrhizal Mutualists.</title>
        <authorList>
            <consortium name="DOE Joint Genome Institute"/>
            <consortium name="Mycorrhizal Genomics Consortium"/>
            <person name="Kohler A."/>
            <person name="Kuo A."/>
            <person name="Nagy L.G."/>
            <person name="Floudas D."/>
            <person name="Copeland A."/>
            <person name="Barry K.W."/>
            <person name="Cichocki N."/>
            <person name="Veneault-Fourrey C."/>
            <person name="LaButti K."/>
            <person name="Lindquist E.A."/>
            <person name="Lipzen A."/>
            <person name="Lundell T."/>
            <person name="Morin E."/>
            <person name="Murat C."/>
            <person name="Riley R."/>
            <person name="Ohm R."/>
            <person name="Sun H."/>
            <person name="Tunlid A."/>
            <person name="Henrissat B."/>
            <person name="Grigoriev I.V."/>
            <person name="Hibbett D.S."/>
            <person name="Martin F."/>
        </authorList>
    </citation>
    <scope>NUCLEOTIDE SEQUENCE [LARGE SCALE GENOMIC DNA]</scope>
    <source>
        <strain evidence="5">MUT 4182</strain>
    </source>
</reference>
<dbReference type="STRING" id="1051891.A0A0C3Q7X7"/>
<name>A0A0C3Q7X7_9AGAM</name>
<dbReference type="InterPro" id="IPR008271">
    <property type="entry name" value="Ser/Thr_kinase_AS"/>
</dbReference>
<evidence type="ECO:0000256" key="1">
    <source>
        <dbReference type="PROSITE-ProRule" id="PRU00339"/>
    </source>
</evidence>
<dbReference type="Pfam" id="PF13374">
    <property type="entry name" value="TPR_10"/>
    <property type="match status" value="1"/>
</dbReference>
<dbReference type="Pfam" id="PF13176">
    <property type="entry name" value="TPR_7"/>
    <property type="match status" value="1"/>
</dbReference>
<dbReference type="HOGENOM" id="CLU_000288_7_37_1"/>
<feature type="repeat" description="TPR" evidence="1">
    <location>
        <begin position="545"/>
        <end position="578"/>
    </location>
</feature>
<dbReference type="InterPro" id="IPR000719">
    <property type="entry name" value="Prot_kinase_dom"/>
</dbReference>
<dbReference type="GO" id="GO:0004672">
    <property type="term" value="F:protein kinase activity"/>
    <property type="evidence" value="ECO:0007669"/>
    <property type="project" value="InterPro"/>
</dbReference>
<evidence type="ECO:0000256" key="2">
    <source>
        <dbReference type="SAM" id="MobiDB-lite"/>
    </source>
</evidence>